<evidence type="ECO:0000256" key="6">
    <source>
        <dbReference type="ARBA" id="ARBA00022847"/>
    </source>
</evidence>
<comment type="caution">
    <text evidence="10">The sequence shown here is derived from an EMBL/GenBank/DDBJ whole genome shotgun (WGS) entry which is preliminary data.</text>
</comment>
<keyword evidence="5 9" id="KW-0812">Transmembrane</keyword>
<name>A0ABT4QB22_9BACL</name>
<keyword evidence="2" id="KW-0813">Transport</keyword>
<evidence type="ECO:0000313" key="11">
    <source>
        <dbReference type="Proteomes" id="UP001527882"/>
    </source>
</evidence>
<evidence type="ECO:0000256" key="9">
    <source>
        <dbReference type="SAM" id="Phobius"/>
    </source>
</evidence>
<evidence type="ECO:0000256" key="1">
    <source>
        <dbReference type="ARBA" id="ARBA00006430"/>
    </source>
</evidence>
<evidence type="ECO:0000313" key="10">
    <source>
        <dbReference type="EMBL" id="MCZ8513952.1"/>
    </source>
</evidence>
<keyword evidence="3" id="KW-1003">Cell membrane</keyword>
<dbReference type="Pfam" id="PF03812">
    <property type="entry name" value="KdgT"/>
    <property type="match status" value="1"/>
</dbReference>
<feature type="transmembrane region" description="Helical" evidence="9">
    <location>
        <begin position="20"/>
        <end position="42"/>
    </location>
</feature>
<evidence type="ECO:0000256" key="7">
    <source>
        <dbReference type="ARBA" id="ARBA00022989"/>
    </source>
</evidence>
<proteinExistence type="inferred from homology"/>
<accession>A0ABT4QB22</accession>
<dbReference type="EMBL" id="JAQAGZ010000010">
    <property type="protein sequence ID" value="MCZ8513952.1"/>
    <property type="molecule type" value="Genomic_DNA"/>
</dbReference>
<gene>
    <name evidence="10" type="ORF">O9H85_16295</name>
</gene>
<dbReference type="Proteomes" id="UP001527882">
    <property type="component" value="Unassembled WGS sequence"/>
</dbReference>
<organism evidence="10 11">
    <name type="scientific">Paenibacillus gyeongsangnamensis</name>
    <dbReference type="NCBI Taxonomy" id="3388067"/>
    <lineage>
        <taxon>Bacteria</taxon>
        <taxon>Bacillati</taxon>
        <taxon>Bacillota</taxon>
        <taxon>Bacilli</taxon>
        <taxon>Bacillales</taxon>
        <taxon>Paenibacillaceae</taxon>
        <taxon>Paenibacillus</taxon>
    </lineage>
</organism>
<comment type="similarity">
    <text evidence="1">Belongs to the KdgT transporter family.</text>
</comment>
<sequence>MFLCCFSLGAGLNLGDVWKAGVLGVLMGVAVVIVTGLALMATDRDRRERSGRLGRGYDGGKRREYRQPWLQRTRSPLVPSATALVASCVIVTAIFCPIVTAWWAKQRASQQINMGEP</sequence>
<evidence type="ECO:0000256" key="4">
    <source>
        <dbReference type="ARBA" id="ARBA00022597"/>
    </source>
</evidence>
<dbReference type="InterPro" id="IPR004684">
    <property type="entry name" value="2keto-3dGluconate_permease"/>
</dbReference>
<keyword evidence="8 9" id="KW-0472">Membrane</keyword>
<evidence type="ECO:0000256" key="8">
    <source>
        <dbReference type="ARBA" id="ARBA00023136"/>
    </source>
</evidence>
<keyword evidence="11" id="KW-1185">Reference proteome</keyword>
<keyword evidence="7 9" id="KW-1133">Transmembrane helix</keyword>
<keyword evidence="4" id="KW-0762">Sugar transport</keyword>
<reference evidence="10 11" key="1">
    <citation type="submission" date="2022-12" db="EMBL/GenBank/DDBJ databases">
        <title>Draft genome sequence of Paenibacillus sp. dW9.</title>
        <authorList>
            <person name="Choi E.-W."/>
            <person name="Kim D.-U."/>
        </authorList>
    </citation>
    <scope>NUCLEOTIDE SEQUENCE [LARGE SCALE GENOMIC DNA]</scope>
    <source>
        <strain evidence="11">dW9</strain>
    </source>
</reference>
<evidence type="ECO:0000256" key="3">
    <source>
        <dbReference type="ARBA" id="ARBA00022475"/>
    </source>
</evidence>
<feature type="transmembrane region" description="Helical" evidence="9">
    <location>
        <begin position="81"/>
        <end position="104"/>
    </location>
</feature>
<keyword evidence="6" id="KW-0769">Symport</keyword>
<evidence type="ECO:0000256" key="5">
    <source>
        <dbReference type="ARBA" id="ARBA00022692"/>
    </source>
</evidence>
<evidence type="ECO:0000256" key="2">
    <source>
        <dbReference type="ARBA" id="ARBA00022448"/>
    </source>
</evidence>
<dbReference type="RefSeq" id="WP_269882475.1">
    <property type="nucleotide sequence ID" value="NZ_JAQAGZ010000010.1"/>
</dbReference>
<protein>
    <submittedName>
        <fullName evidence="10">2-keto-3-deoxygluconate permease</fullName>
    </submittedName>
</protein>